<comment type="caution">
    <text evidence="1">The sequence shown here is derived from an EMBL/GenBank/DDBJ whole genome shotgun (WGS) entry which is preliminary data.</text>
</comment>
<reference evidence="1" key="1">
    <citation type="journal article" date="2014" name="Front. Microbiol.">
        <title>High frequency of phylogenetically diverse reductive dehalogenase-homologous genes in deep subseafloor sedimentary metagenomes.</title>
        <authorList>
            <person name="Kawai M."/>
            <person name="Futagami T."/>
            <person name="Toyoda A."/>
            <person name="Takaki Y."/>
            <person name="Nishi S."/>
            <person name="Hori S."/>
            <person name="Arai W."/>
            <person name="Tsubouchi T."/>
            <person name="Morono Y."/>
            <person name="Uchiyama I."/>
            <person name="Ito T."/>
            <person name="Fujiyama A."/>
            <person name="Inagaki F."/>
            <person name="Takami H."/>
        </authorList>
    </citation>
    <scope>NUCLEOTIDE SEQUENCE</scope>
    <source>
        <strain evidence="1">Expedition CK06-06</strain>
    </source>
</reference>
<dbReference type="AlphaFoldDB" id="X0WQA4"/>
<sequence>DTKIIQFLRKLPVLFIPQLREKNDFPQEMIGVMRDLIEVFSSHSYVRTHSFLSSWVKEYTTNGLLVEKEIHEIVHSCPWEWDQTRKYLGLLEKNKLIHFIRNADKKKICRLNLSNNSLHSNELKRLLSYYSKVYRAEDFNSNNLTKSLHIYQNCIKKSSVFEVSKKRFDPKSKKISQATADDYSVLIEQLISAYLEIHEGDSQDVTIRLTKALTRNPLLFKGLKREKGD</sequence>
<accession>X0WQA4</accession>
<evidence type="ECO:0000313" key="1">
    <source>
        <dbReference type="EMBL" id="GAG32835.1"/>
    </source>
</evidence>
<proteinExistence type="predicted"/>
<name>X0WQA4_9ZZZZ</name>
<protein>
    <submittedName>
        <fullName evidence="1">Uncharacterized protein</fullName>
    </submittedName>
</protein>
<feature type="non-terminal residue" evidence="1">
    <location>
        <position position="1"/>
    </location>
</feature>
<dbReference type="EMBL" id="BARS01044129">
    <property type="protein sequence ID" value="GAG32835.1"/>
    <property type="molecule type" value="Genomic_DNA"/>
</dbReference>
<organism evidence="1">
    <name type="scientific">marine sediment metagenome</name>
    <dbReference type="NCBI Taxonomy" id="412755"/>
    <lineage>
        <taxon>unclassified sequences</taxon>
        <taxon>metagenomes</taxon>
        <taxon>ecological metagenomes</taxon>
    </lineage>
</organism>
<gene>
    <name evidence="1" type="ORF">S01H1_66719</name>
</gene>